<proteinExistence type="predicted"/>
<gene>
    <name evidence="1" type="ORF">HPB47_015498</name>
</gene>
<evidence type="ECO:0000313" key="1">
    <source>
        <dbReference type="EMBL" id="KAG0442904.1"/>
    </source>
</evidence>
<dbReference type="EMBL" id="JABSTQ010004134">
    <property type="protein sequence ID" value="KAG0442904.1"/>
    <property type="molecule type" value="Genomic_DNA"/>
</dbReference>
<comment type="caution">
    <text evidence="1">The sequence shown here is derived from an EMBL/GenBank/DDBJ whole genome shotgun (WGS) entry which is preliminary data.</text>
</comment>
<organism evidence="1 2">
    <name type="scientific">Ixodes persulcatus</name>
    <name type="common">Taiga tick</name>
    <dbReference type="NCBI Taxonomy" id="34615"/>
    <lineage>
        <taxon>Eukaryota</taxon>
        <taxon>Metazoa</taxon>
        <taxon>Ecdysozoa</taxon>
        <taxon>Arthropoda</taxon>
        <taxon>Chelicerata</taxon>
        <taxon>Arachnida</taxon>
        <taxon>Acari</taxon>
        <taxon>Parasitiformes</taxon>
        <taxon>Ixodida</taxon>
        <taxon>Ixodoidea</taxon>
        <taxon>Ixodidae</taxon>
        <taxon>Ixodinae</taxon>
        <taxon>Ixodes</taxon>
    </lineage>
</organism>
<accession>A0AC60QTB6</accession>
<keyword evidence="2" id="KW-1185">Reference proteome</keyword>
<name>A0AC60QTB6_IXOPE</name>
<dbReference type="Proteomes" id="UP000805193">
    <property type="component" value="Unassembled WGS sequence"/>
</dbReference>
<protein>
    <submittedName>
        <fullName evidence="1">Uncharacterized protein</fullName>
    </submittedName>
</protein>
<evidence type="ECO:0000313" key="2">
    <source>
        <dbReference type="Proteomes" id="UP000805193"/>
    </source>
</evidence>
<sequence>PVYACCVLFHVEVDFSVEASIPQGIWALHLNDSMRSRFGWIPHNPVWRRPKPWAVRANKDATRKASPKDEAVSRDCRAAFHSGLLDCCRVFLSKHVASVEVTSKD</sequence>
<reference evidence="1 2" key="1">
    <citation type="journal article" date="2020" name="Cell">
        <title>Large-Scale Comparative Analyses of Tick Genomes Elucidate Their Genetic Diversity and Vector Capacities.</title>
        <authorList>
            <consortium name="Tick Genome and Microbiome Consortium (TIGMIC)"/>
            <person name="Jia N."/>
            <person name="Wang J."/>
            <person name="Shi W."/>
            <person name="Du L."/>
            <person name="Sun Y."/>
            <person name="Zhan W."/>
            <person name="Jiang J.F."/>
            <person name="Wang Q."/>
            <person name="Zhang B."/>
            <person name="Ji P."/>
            <person name="Bell-Sakyi L."/>
            <person name="Cui X.M."/>
            <person name="Yuan T.T."/>
            <person name="Jiang B.G."/>
            <person name="Yang W.F."/>
            <person name="Lam T.T."/>
            <person name="Chang Q.C."/>
            <person name="Ding S.J."/>
            <person name="Wang X.J."/>
            <person name="Zhu J.G."/>
            <person name="Ruan X.D."/>
            <person name="Zhao L."/>
            <person name="Wei J.T."/>
            <person name="Ye R.Z."/>
            <person name="Que T.C."/>
            <person name="Du C.H."/>
            <person name="Zhou Y.H."/>
            <person name="Cheng J.X."/>
            <person name="Dai P.F."/>
            <person name="Guo W.B."/>
            <person name="Han X.H."/>
            <person name="Huang E.J."/>
            <person name="Li L.F."/>
            <person name="Wei W."/>
            <person name="Gao Y.C."/>
            <person name="Liu J.Z."/>
            <person name="Shao H.Z."/>
            <person name="Wang X."/>
            <person name="Wang C.C."/>
            <person name="Yang T.C."/>
            <person name="Huo Q.B."/>
            <person name="Li W."/>
            <person name="Chen H.Y."/>
            <person name="Chen S.E."/>
            <person name="Zhou L.G."/>
            <person name="Ni X.B."/>
            <person name="Tian J.H."/>
            <person name="Sheng Y."/>
            <person name="Liu T."/>
            <person name="Pan Y.S."/>
            <person name="Xia L.Y."/>
            <person name="Li J."/>
            <person name="Zhao F."/>
            <person name="Cao W.C."/>
        </authorList>
    </citation>
    <scope>NUCLEOTIDE SEQUENCE [LARGE SCALE GENOMIC DNA]</scope>
    <source>
        <strain evidence="1">Iper-2018</strain>
    </source>
</reference>
<feature type="non-terminal residue" evidence="1">
    <location>
        <position position="1"/>
    </location>
</feature>